<dbReference type="EMBL" id="CVTD020000024">
    <property type="protein sequence ID" value="CRZ35431.1"/>
    <property type="molecule type" value="Genomic_DNA"/>
</dbReference>
<dbReference type="OrthoDB" id="2061020at2"/>
<evidence type="ECO:0000313" key="1">
    <source>
        <dbReference type="EMBL" id="CRZ35431.1"/>
    </source>
</evidence>
<gene>
    <name evidence="1" type="ORF">HHT355_2240</name>
</gene>
<reference evidence="1 2" key="1">
    <citation type="submission" date="2015-06" db="EMBL/GenBank/DDBJ databases">
        <authorList>
            <person name="Wibberg Daniel"/>
        </authorList>
    </citation>
    <scope>NUCLEOTIDE SEQUENCE [LARGE SCALE GENOMIC DNA]</scope>
    <source>
        <strain evidence="1 2">T3/55T</strain>
    </source>
</reference>
<sequence>MGFFEGLFISKEEREKRDREYLKKIFPYGEKQKQKVQDILYAFTDKKHRPEIMMHYILIKEGMIDSESKDYDSVAKKIEKMKLVKLTSEQKACIRLLIFIDLEIDENLNYPTPDELKAKAAKEGGNSNG</sequence>
<dbReference type="RefSeq" id="WP_103203509.1">
    <property type="nucleotide sequence ID" value="NZ_CVTD020000024.1"/>
</dbReference>
<accession>A0A0H5SKY3</accession>
<dbReference type="Proteomes" id="UP000236497">
    <property type="component" value="Unassembled WGS sequence"/>
</dbReference>
<dbReference type="AlphaFoldDB" id="A0A0H5SKY3"/>
<keyword evidence="2" id="KW-1185">Reference proteome</keyword>
<proteinExistence type="predicted"/>
<evidence type="ECO:0000313" key="2">
    <source>
        <dbReference type="Proteomes" id="UP000236497"/>
    </source>
</evidence>
<organism evidence="1 2">
    <name type="scientific">Herbinix hemicellulosilytica</name>
    <dbReference type="NCBI Taxonomy" id="1564487"/>
    <lineage>
        <taxon>Bacteria</taxon>
        <taxon>Bacillati</taxon>
        <taxon>Bacillota</taxon>
        <taxon>Clostridia</taxon>
        <taxon>Lachnospirales</taxon>
        <taxon>Lachnospiraceae</taxon>
        <taxon>Herbinix</taxon>
    </lineage>
</organism>
<protein>
    <submittedName>
        <fullName evidence="1">Uncharacterized protein</fullName>
    </submittedName>
</protein>
<name>A0A0H5SKY3_HERHM</name>